<comment type="catalytic activity">
    <reaction evidence="10">
        <text>a very-long-chain acyl-CoA + malonyl-CoA + H(+) = a very-long-chain 3-oxoacyl-CoA + CO2 + CoA</text>
        <dbReference type="Rhea" id="RHEA:32727"/>
        <dbReference type="ChEBI" id="CHEBI:15378"/>
        <dbReference type="ChEBI" id="CHEBI:16526"/>
        <dbReference type="ChEBI" id="CHEBI:57287"/>
        <dbReference type="ChEBI" id="CHEBI:57384"/>
        <dbReference type="ChEBI" id="CHEBI:90725"/>
        <dbReference type="ChEBI" id="CHEBI:90736"/>
        <dbReference type="EC" id="2.3.1.199"/>
    </reaction>
</comment>
<organism evidence="11 12">
    <name type="scientific">Alligator mississippiensis</name>
    <name type="common">American alligator</name>
    <dbReference type="NCBI Taxonomy" id="8496"/>
    <lineage>
        <taxon>Eukaryota</taxon>
        <taxon>Metazoa</taxon>
        <taxon>Chordata</taxon>
        <taxon>Craniata</taxon>
        <taxon>Vertebrata</taxon>
        <taxon>Euteleostomi</taxon>
        <taxon>Archelosauria</taxon>
        <taxon>Archosauria</taxon>
        <taxon>Crocodylia</taxon>
        <taxon>Alligatoridae</taxon>
        <taxon>Alligatorinae</taxon>
        <taxon>Alligator</taxon>
    </lineage>
</organism>
<evidence type="ECO:0000256" key="6">
    <source>
        <dbReference type="ARBA" id="ARBA00022989"/>
    </source>
</evidence>
<evidence type="ECO:0000256" key="9">
    <source>
        <dbReference type="ARBA" id="ARBA00023160"/>
    </source>
</evidence>
<dbReference type="PANTHER" id="PTHR11157">
    <property type="entry name" value="FATTY ACID ACYL TRANSFERASE-RELATED"/>
    <property type="match status" value="1"/>
</dbReference>
<dbReference type="Pfam" id="PF01151">
    <property type="entry name" value="ELO"/>
    <property type="match status" value="1"/>
</dbReference>
<feature type="transmembrane region" description="Helical" evidence="10">
    <location>
        <begin position="37"/>
        <end position="54"/>
    </location>
</feature>
<keyword evidence="6 10" id="KW-1133">Transmembrane helix</keyword>
<comment type="caution">
    <text evidence="11">The sequence shown here is derived from an EMBL/GenBank/DDBJ whole genome shotgun (WGS) entry which is preliminary data.</text>
</comment>
<name>A0A151PH09_ALLMI</name>
<dbReference type="EMBL" id="AKHW03000257">
    <property type="protein sequence ID" value="KYO48184.1"/>
    <property type="molecule type" value="Genomic_DNA"/>
</dbReference>
<dbReference type="GO" id="GO:0009922">
    <property type="term" value="F:fatty acid elongase activity"/>
    <property type="evidence" value="ECO:0007669"/>
    <property type="project" value="UniProtKB-EC"/>
</dbReference>
<evidence type="ECO:0000256" key="5">
    <source>
        <dbReference type="ARBA" id="ARBA00022832"/>
    </source>
</evidence>
<dbReference type="GO" id="GO:0005789">
    <property type="term" value="C:endoplasmic reticulum membrane"/>
    <property type="evidence" value="ECO:0007669"/>
    <property type="project" value="TreeGrafter"/>
</dbReference>
<dbReference type="InterPro" id="IPR002076">
    <property type="entry name" value="ELO_fam"/>
</dbReference>
<comment type="caution">
    <text evidence="10">Lacks conserved residue(s) required for the propagation of feature annotation.</text>
</comment>
<evidence type="ECO:0000256" key="3">
    <source>
        <dbReference type="ARBA" id="ARBA00022679"/>
    </source>
</evidence>
<feature type="transmembrane region" description="Helical" evidence="10">
    <location>
        <begin position="66"/>
        <end position="85"/>
    </location>
</feature>
<dbReference type="Proteomes" id="UP000050525">
    <property type="component" value="Unassembled WGS sequence"/>
</dbReference>
<dbReference type="PANTHER" id="PTHR11157:SF68">
    <property type="entry name" value="ELONGATION OF VERY LONG CHAIN FATTY ACIDS PROTEIN 3"/>
    <property type="match status" value="1"/>
</dbReference>
<keyword evidence="5 10" id="KW-0276">Fatty acid metabolism</keyword>
<dbReference type="GO" id="GO:0030148">
    <property type="term" value="P:sphingolipid biosynthetic process"/>
    <property type="evidence" value="ECO:0007669"/>
    <property type="project" value="TreeGrafter"/>
</dbReference>
<evidence type="ECO:0000256" key="8">
    <source>
        <dbReference type="ARBA" id="ARBA00023136"/>
    </source>
</evidence>
<keyword evidence="7 10" id="KW-0443">Lipid metabolism</keyword>
<gene>
    <name evidence="11" type="ORF">Y1Q_0001977</name>
</gene>
<reference evidence="11 12" key="1">
    <citation type="journal article" date="2012" name="Genome Biol.">
        <title>Sequencing three crocodilian genomes to illuminate the evolution of archosaurs and amniotes.</title>
        <authorList>
            <person name="St John J.A."/>
            <person name="Braun E.L."/>
            <person name="Isberg S.R."/>
            <person name="Miles L.G."/>
            <person name="Chong A.Y."/>
            <person name="Gongora J."/>
            <person name="Dalzell P."/>
            <person name="Moran C."/>
            <person name="Bed'hom B."/>
            <person name="Abzhanov A."/>
            <person name="Burgess S.C."/>
            <person name="Cooksey A.M."/>
            <person name="Castoe T.A."/>
            <person name="Crawford N.G."/>
            <person name="Densmore L.D."/>
            <person name="Drew J.C."/>
            <person name="Edwards S.V."/>
            <person name="Faircloth B.C."/>
            <person name="Fujita M.K."/>
            <person name="Greenwold M.J."/>
            <person name="Hoffmann F.G."/>
            <person name="Howard J.M."/>
            <person name="Iguchi T."/>
            <person name="Janes D.E."/>
            <person name="Khan S.Y."/>
            <person name="Kohno S."/>
            <person name="de Koning A.J."/>
            <person name="Lance S.L."/>
            <person name="McCarthy F.M."/>
            <person name="McCormack J.E."/>
            <person name="Merchant M.E."/>
            <person name="Peterson D.G."/>
            <person name="Pollock D.D."/>
            <person name="Pourmand N."/>
            <person name="Raney B.J."/>
            <person name="Roessler K.A."/>
            <person name="Sanford J.R."/>
            <person name="Sawyer R.H."/>
            <person name="Schmidt C.J."/>
            <person name="Triplett E.W."/>
            <person name="Tuberville T.D."/>
            <person name="Venegas-Anaya M."/>
            <person name="Howard J.T."/>
            <person name="Jarvis E.D."/>
            <person name="Guillette L.J.Jr."/>
            <person name="Glenn T.C."/>
            <person name="Green R.E."/>
            <person name="Ray D.A."/>
        </authorList>
    </citation>
    <scope>NUCLEOTIDE SEQUENCE [LARGE SCALE GENOMIC DNA]</scope>
    <source>
        <strain evidence="11">KSC_2009_1</strain>
    </source>
</reference>
<keyword evidence="8 10" id="KW-0472">Membrane</keyword>
<protein>
    <recommendedName>
        <fullName evidence="10">Elongation of very long chain fatty acids protein</fullName>
        <ecNumber evidence="10">2.3.1.199</ecNumber>
    </recommendedName>
    <alternativeName>
        <fullName evidence="10">Very-long-chain 3-oxoacyl-CoA synthase</fullName>
    </alternativeName>
</protein>
<accession>A0A151PH09</accession>
<dbReference type="PROSITE" id="PS01188">
    <property type="entry name" value="ELO"/>
    <property type="match status" value="1"/>
</dbReference>
<dbReference type="STRING" id="8496.A0A151PH09"/>
<keyword evidence="12" id="KW-1185">Reference proteome</keyword>
<sequence>MALAGANLSALHEYDFERRFDAQDTVRWMQENWQKSFSFSLAYVLLIFGGQYVMKERRGYNLRMPLALWSFSLALFSILGIMRTGEYMRFRLSTSGFKQSVCDRGFYTGPICKFWAFLFVMSKVLELGDTVFIVLRKQKLLFLHWYHHITVLLYSCAGSRPEGAPLTGHGDHLHTDPADGDGHHCDHLGLLLDAG</sequence>
<evidence type="ECO:0000256" key="1">
    <source>
        <dbReference type="ARBA" id="ARBA00004141"/>
    </source>
</evidence>
<dbReference type="GO" id="GO:0042761">
    <property type="term" value="P:very long-chain fatty acid biosynthetic process"/>
    <property type="evidence" value="ECO:0007669"/>
    <property type="project" value="TreeGrafter"/>
</dbReference>
<keyword evidence="4 10" id="KW-0812">Transmembrane</keyword>
<keyword evidence="3 10" id="KW-0808">Transferase</keyword>
<dbReference type="GO" id="GO:0034626">
    <property type="term" value="P:fatty acid elongation, polyunsaturated fatty acid"/>
    <property type="evidence" value="ECO:0007669"/>
    <property type="project" value="TreeGrafter"/>
</dbReference>
<dbReference type="InterPro" id="IPR030457">
    <property type="entry name" value="ELO_CS"/>
</dbReference>
<proteinExistence type="inferred from homology"/>
<evidence type="ECO:0000256" key="2">
    <source>
        <dbReference type="ARBA" id="ARBA00022516"/>
    </source>
</evidence>
<comment type="similarity">
    <text evidence="10">Belongs to the ELO family.</text>
</comment>
<evidence type="ECO:0000256" key="4">
    <source>
        <dbReference type="ARBA" id="ARBA00022692"/>
    </source>
</evidence>
<keyword evidence="9 10" id="KW-0275">Fatty acid biosynthesis</keyword>
<evidence type="ECO:0000256" key="7">
    <source>
        <dbReference type="ARBA" id="ARBA00023098"/>
    </source>
</evidence>
<dbReference type="GO" id="GO:0034625">
    <property type="term" value="P:fatty acid elongation, monounsaturated fatty acid"/>
    <property type="evidence" value="ECO:0007669"/>
    <property type="project" value="TreeGrafter"/>
</dbReference>
<dbReference type="EC" id="2.3.1.199" evidence="10"/>
<evidence type="ECO:0000313" key="12">
    <source>
        <dbReference type="Proteomes" id="UP000050525"/>
    </source>
</evidence>
<evidence type="ECO:0000313" key="11">
    <source>
        <dbReference type="EMBL" id="KYO48184.1"/>
    </source>
</evidence>
<keyword evidence="2 10" id="KW-0444">Lipid biosynthesis</keyword>
<dbReference type="AlphaFoldDB" id="A0A151PH09"/>
<dbReference type="GO" id="GO:0019367">
    <property type="term" value="P:fatty acid elongation, saturated fatty acid"/>
    <property type="evidence" value="ECO:0007669"/>
    <property type="project" value="TreeGrafter"/>
</dbReference>
<comment type="subcellular location">
    <subcellularLocation>
        <location evidence="1">Membrane</location>
        <topology evidence="1">Multi-pass membrane protein</topology>
    </subcellularLocation>
</comment>
<dbReference type="eggNOG" id="KOG3072">
    <property type="taxonomic scope" value="Eukaryota"/>
</dbReference>
<evidence type="ECO:0000256" key="10">
    <source>
        <dbReference type="RuleBase" id="RU361115"/>
    </source>
</evidence>